<dbReference type="GeneID" id="30994382"/>
<dbReference type="RefSeq" id="XP_020075294.1">
    <property type="nucleotide sequence ID" value="XM_020219832.1"/>
</dbReference>
<dbReference type="Gene3D" id="1.10.357.70">
    <property type="entry name" value="Exocyst complex component Sec6, C-terminal domain"/>
    <property type="match status" value="1"/>
</dbReference>
<dbReference type="InterPro" id="IPR010326">
    <property type="entry name" value="EXOC3/Sec6"/>
</dbReference>
<protein>
    <submittedName>
        <fullName evidence="4">Sec6-domain-containing protein</fullName>
    </submittedName>
</protein>
<keyword evidence="5" id="KW-1185">Reference proteome</keyword>
<sequence>MSEGALLRVSNFIKVEDDLEKILELKQQFLKEKSTIDTKLTSTMKTQTDSVFMNMNKLKTSADKLGLIKSNLGKINEIYDASITDIKDYDTIKKMTAVNQFLLQVENLSRDVSKFKQYIAYINQLIQEEFEIISEDIAYPMENLLKIHFNLTQARNLQDYLEKESTNLSDDLKSIVQKIVAPMKATVRKFDELLREVIISMTESLKDGNSELVFKLIKVIEFEANEDLKFQLMENLDLNKSKDINSINYSTYRGSRRHYKKFFFDKLEESLADTFNKCVEHFQDDKMQVYDNLNWLEDELVFVVDRLAPIFPIRWQISNFIQNVYYNKLHKFTMEVINSDPPAEDLMKILSYDSHYSNFITALHTSPEEEGGSNRKSIIKKEQKSIIGDELKNVVLEDYLKVFCGKMDEWNDNLMKQETETFSSRDDPPDLYNYHQVIEDQDAQEEMILIEINTEVFVLPDFKTPLSMLKEQADVAADSGYGKILVGVIENWSQCYIKRAVNYQTMIEEEFDKYMSVYNNERFLIKESKTKNLFRRPSAPRPAYEDIENMTEEELAQISKPCLLEYLVALGNTYEINTDRLQDKFLPTYKGKVHSSYQGRIEQAFEDTLTPSTELNAQVIRMLVDIIVNDLYPALSNVFTKSWYDDDKAKNMDEPDMADQIVETICDYMAEMRSYATYELYSVTFNILMDAVVSTYIRMGFENILHGSGKKIDPKAVKKYKSFRDGIERDIAKFYTALEPLVTRKDGYYLVTSLRAIELLGEFATCDDPAEIAPEIWEHEILENFYYCTTDYVKGILLCRKDMDNKQVNMIVSHLSERQKEYHANVEPPAMPISTLNNFFYN</sequence>
<keyword evidence="2" id="KW-0813">Transport</keyword>
<gene>
    <name evidence="4" type="ORF">HYPBUDRAFT_142639</name>
</gene>
<reference evidence="5" key="1">
    <citation type="submission" date="2016-05" db="EMBL/GenBank/DDBJ databases">
        <title>Comparative genomics of biotechnologically important yeasts.</title>
        <authorList>
            <consortium name="DOE Joint Genome Institute"/>
            <person name="Riley R."/>
            <person name="Haridas S."/>
            <person name="Wolfe K.H."/>
            <person name="Lopes M.R."/>
            <person name="Hittinger C.T."/>
            <person name="Goker M."/>
            <person name="Salamov A."/>
            <person name="Wisecaver J."/>
            <person name="Long T.M."/>
            <person name="Aerts A.L."/>
            <person name="Barry K."/>
            <person name="Choi C."/>
            <person name="Clum A."/>
            <person name="Coughlan A.Y."/>
            <person name="Deshpande S."/>
            <person name="Douglass A.P."/>
            <person name="Hanson S.J."/>
            <person name="Klenk H.-P."/>
            <person name="Labutti K."/>
            <person name="Lapidus A."/>
            <person name="Lindquist E."/>
            <person name="Lipzen A."/>
            <person name="Meier-Kolthoff J.P."/>
            <person name="Ohm R.A."/>
            <person name="Otillar R.P."/>
            <person name="Pangilinan J."/>
            <person name="Peng Y."/>
            <person name="Rokas A."/>
            <person name="Rosa C.A."/>
            <person name="Scheuner C."/>
            <person name="Sibirny A.A."/>
            <person name="Slot J.C."/>
            <person name="Stielow J.B."/>
            <person name="Sun H."/>
            <person name="Kurtzman C.P."/>
            <person name="Blackwell M."/>
            <person name="Grigoriev I.V."/>
            <person name="Jeffries T.W."/>
        </authorList>
    </citation>
    <scope>NUCLEOTIDE SEQUENCE [LARGE SCALE GENOMIC DNA]</scope>
    <source>
        <strain evidence="5">NRRL Y-1933</strain>
    </source>
</reference>
<evidence type="ECO:0000256" key="3">
    <source>
        <dbReference type="ARBA" id="ARBA00022483"/>
    </source>
</evidence>
<proteinExistence type="inferred from homology"/>
<dbReference type="STRING" id="984485.A0A1E4RG38"/>
<dbReference type="EMBL" id="KV454543">
    <property type="protein sequence ID" value="ODV66227.1"/>
    <property type="molecule type" value="Genomic_DNA"/>
</dbReference>
<dbReference type="GO" id="GO:0006887">
    <property type="term" value="P:exocytosis"/>
    <property type="evidence" value="ECO:0007669"/>
    <property type="project" value="UniProtKB-KW"/>
</dbReference>
<comment type="similarity">
    <text evidence="1">Belongs to the SEC6 family.</text>
</comment>
<evidence type="ECO:0000256" key="1">
    <source>
        <dbReference type="ARBA" id="ARBA00009447"/>
    </source>
</evidence>
<dbReference type="Gene3D" id="1.10.357.50">
    <property type="match status" value="1"/>
</dbReference>
<keyword evidence="3" id="KW-0268">Exocytosis</keyword>
<name>A0A1E4RG38_9ASCO</name>
<evidence type="ECO:0000256" key="2">
    <source>
        <dbReference type="ARBA" id="ARBA00022448"/>
    </source>
</evidence>
<accession>A0A1E4RG38</accession>
<dbReference type="Pfam" id="PF06046">
    <property type="entry name" value="Sec6"/>
    <property type="match status" value="1"/>
</dbReference>
<dbReference type="GO" id="GO:0051601">
    <property type="term" value="P:exocyst localization"/>
    <property type="evidence" value="ECO:0007669"/>
    <property type="project" value="TreeGrafter"/>
</dbReference>
<dbReference type="AlphaFoldDB" id="A0A1E4RG38"/>
<dbReference type="GO" id="GO:0000145">
    <property type="term" value="C:exocyst"/>
    <property type="evidence" value="ECO:0007669"/>
    <property type="project" value="InterPro"/>
</dbReference>
<dbReference type="InterPro" id="IPR042532">
    <property type="entry name" value="EXOC3/Sec6_C"/>
</dbReference>
<evidence type="ECO:0000313" key="5">
    <source>
        <dbReference type="Proteomes" id="UP000095085"/>
    </source>
</evidence>
<dbReference type="PANTHER" id="PTHR21292:SF1">
    <property type="entry name" value="EXOCYST COMPLEX COMPONENT 3"/>
    <property type="match status" value="1"/>
</dbReference>
<dbReference type="GO" id="GO:0000149">
    <property type="term" value="F:SNARE binding"/>
    <property type="evidence" value="ECO:0007669"/>
    <property type="project" value="TreeGrafter"/>
</dbReference>
<evidence type="ECO:0000313" key="4">
    <source>
        <dbReference type="EMBL" id="ODV66227.1"/>
    </source>
</evidence>
<dbReference type="PANTHER" id="PTHR21292">
    <property type="entry name" value="EXOCYST COMPLEX COMPONENT SEC6-RELATED"/>
    <property type="match status" value="1"/>
</dbReference>
<dbReference type="OrthoDB" id="190098at2759"/>
<organism evidence="4 5">
    <name type="scientific">Hyphopichia burtonii NRRL Y-1933</name>
    <dbReference type="NCBI Taxonomy" id="984485"/>
    <lineage>
        <taxon>Eukaryota</taxon>
        <taxon>Fungi</taxon>
        <taxon>Dikarya</taxon>
        <taxon>Ascomycota</taxon>
        <taxon>Saccharomycotina</taxon>
        <taxon>Pichiomycetes</taxon>
        <taxon>Debaryomycetaceae</taxon>
        <taxon>Hyphopichia</taxon>
    </lineage>
</organism>
<dbReference type="Proteomes" id="UP000095085">
    <property type="component" value="Unassembled WGS sequence"/>
</dbReference>